<feature type="compositionally biased region" description="Basic and acidic residues" evidence="1">
    <location>
        <begin position="145"/>
        <end position="161"/>
    </location>
</feature>
<evidence type="ECO:0000313" key="2">
    <source>
        <dbReference type="EMBL" id="KAJ1606006.1"/>
    </source>
</evidence>
<evidence type="ECO:0008006" key="4">
    <source>
        <dbReference type="Google" id="ProtNLM"/>
    </source>
</evidence>
<sequence length="1434" mass="163564">MSSKKNSTSFTQASLLAREEKVLQDAEIVITTQRARIGELRSELERLNAEKIYWSNTHMKEMSDVIQENTKLRLQLDEMQADLNALRHTQDSTDNLITNLTEALGVAESQLLAQENELKSLRGMAGNLPIENNHLREENQRLTAENEKLKRQQEENSKKSGETGASRGSDSAAIQAVNASLSKHAKLARDLDFRTEELRVNKMCLLQLESDLLEHQLLVEQQRVEIQRLNIAVEALNREKALVPPVVITSRQFDSFSQMNDGSQLQNMSAKQFAEQIVSEITKSLPKVRGGSHSPMNQDEDLEFASSGSVPDDIDIVQYRTMEEQRMLISRLLKGLDQLGFTRSDATCYKERASDYRWFYSSVVSHSVTYSSRSSLTGPEEGKDNISPPGFFNLFVRVESGNIAIFQNMEEEVPLFSIKPWKCNLEIYENSRQFVLTRTSTSSDQVENHILFCQTEDEFNRWYYALSYGGFIHTAKVPSSQLNNGEYVGRPNINDPLISGSNGNIVISVKIMDSEGAKSYKTTQMSIYNNHLSFSSGRSPIDTSQSRLNIIPKKSLISVTELSGGASTGTIFITSEDLREYENLKGALIACQWMEVDKSVGLFHNKLNAKANNSASKLPEVLDKKLVPQSINFSTNNVMDGNKDEDHVPNLRHGVILVKDNQVLLYHDEADQTPFARIQAQDSSIECDRRKMSILLIKVQNKLVESFYYMFSSLEEFNRSWSRLREGGIRESKPENRPELSQMCVVCKNKMHFYKNGQGDLSQSAPFLTISPDDTNCHIDSDRNEIILLHSQSDGARKKIILDCANMDEFTRWNTALQFGGFTSGVTRSCMSKYTFGISLFGIVRNNGVDQLKNFDTRESKPTFRDFYNITDYQSIEIFNSSDSRSNNKPLFTIPFKDTEYHGDAKKRQIIFLTRRGKAGEVRVIINMQTLSNFDTMNRDLINVDFPLLETNSATSLKAEYIIGAKEGILCVYCTKNKERLVNLKNMINENKYLNKGGNNSARNNENMLVNGGSHHVDSTTKKFPECGYIKYPTSEFMCVASRAGRSVVLRRKVDDYDALSVRCKSLIEYEKWERSMSIAGFINTETLDRSFLPPITYLFHSLDYDYRKQPILPSLEPTKAAGTAYSDASIHSQDEASLLDEEGSKANMNRRKVTIGMGNNSNKGGLRSANNNLEVPTIQQSKLLDSAGIHGQSPPTRIILGSSKRQGRFKLEDLNEGFETDEWGNISEIITRDEFVNKNEQDLSETDLFDKVLVDMEETPEIVINMGLSKEDYEEEEDDDEEEEEEEEMDYEEEEERDYDEEEEEEEEKDYEEEEEEENRWNDNVHVSKKGHDELDNLEYRVYESMEKRSEELLDDEDENQKVMLIDQGSNERSMGLMLSDGDSEFGLMICQKESKVMGFDPIMNDDLLEIPNIRQSRWRSGIRSIIQRIRQR</sequence>
<keyword evidence="3" id="KW-1185">Reference proteome</keyword>
<feature type="compositionally biased region" description="Acidic residues" evidence="1">
    <location>
        <begin position="1273"/>
        <end position="1319"/>
    </location>
</feature>
<name>A0ABQ8P5R1_9CRYT</name>
<dbReference type="EMBL" id="JAPCXB010000154">
    <property type="protein sequence ID" value="KAJ1606006.1"/>
    <property type="molecule type" value="Genomic_DNA"/>
</dbReference>
<dbReference type="Proteomes" id="UP001071777">
    <property type="component" value="Unassembled WGS sequence"/>
</dbReference>
<proteinExistence type="predicted"/>
<evidence type="ECO:0000256" key="1">
    <source>
        <dbReference type="SAM" id="MobiDB-lite"/>
    </source>
</evidence>
<feature type="region of interest" description="Disordered" evidence="1">
    <location>
        <begin position="1264"/>
        <end position="1329"/>
    </location>
</feature>
<gene>
    <name evidence="2" type="ORF">OJ252_3314</name>
</gene>
<accession>A0ABQ8P5R1</accession>
<protein>
    <recommendedName>
        <fullName evidence="4">PH domain-containing protein</fullName>
    </recommendedName>
</protein>
<organism evidence="2 3">
    <name type="scientific">Cryptosporidium canis</name>
    <dbReference type="NCBI Taxonomy" id="195482"/>
    <lineage>
        <taxon>Eukaryota</taxon>
        <taxon>Sar</taxon>
        <taxon>Alveolata</taxon>
        <taxon>Apicomplexa</taxon>
        <taxon>Conoidasida</taxon>
        <taxon>Coccidia</taxon>
        <taxon>Eucoccidiorida</taxon>
        <taxon>Eimeriorina</taxon>
        <taxon>Cryptosporidiidae</taxon>
        <taxon>Cryptosporidium</taxon>
    </lineage>
</organism>
<feature type="region of interest" description="Disordered" evidence="1">
    <location>
        <begin position="145"/>
        <end position="171"/>
    </location>
</feature>
<evidence type="ECO:0000313" key="3">
    <source>
        <dbReference type="Proteomes" id="UP001071777"/>
    </source>
</evidence>
<comment type="caution">
    <text evidence="2">The sequence shown here is derived from an EMBL/GenBank/DDBJ whole genome shotgun (WGS) entry which is preliminary data.</text>
</comment>
<reference evidence="2" key="1">
    <citation type="submission" date="2022-10" db="EMBL/GenBank/DDBJ databases">
        <title>Adaptive evolution leads to modifications in subtelomeric GC content in a zoonotic Cryptosporidium species.</title>
        <authorList>
            <person name="Li J."/>
            <person name="Feng Y."/>
            <person name="Xiao L."/>
        </authorList>
    </citation>
    <scope>NUCLEOTIDE SEQUENCE</scope>
    <source>
        <strain evidence="2">25894</strain>
    </source>
</reference>